<dbReference type="PROSITE" id="PS51198">
    <property type="entry name" value="UVRD_HELICASE_ATP_BIND"/>
    <property type="match status" value="1"/>
</dbReference>
<keyword evidence="2 11" id="KW-0547">Nucleotide-binding</keyword>
<feature type="domain" description="UvrD-like helicase ATP-binding" evidence="12">
    <location>
        <begin position="17"/>
        <end position="303"/>
    </location>
</feature>
<keyword evidence="3 11" id="KW-0378">Hydrolase</keyword>
<dbReference type="PROSITE" id="PS51217">
    <property type="entry name" value="UVRD_HELICASE_CTER"/>
    <property type="match status" value="1"/>
</dbReference>
<reference evidence="14 15" key="1">
    <citation type="submission" date="2015-01" db="EMBL/GenBank/DDBJ databases">
        <title>Jeotgalibacillus campisalis genome sequencing.</title>
        <authorList>
            <person name="Goh K.M."/>
            <person name="Chan K.-G."/>
            <person name="Yaakop A.S."/>
            <person name="Ee R."/>
            <person name="Gan H.M."/>
            <person name="Chan C.S."/>
        </authorList>
    </citation>
    <scope>NUCLEOTIDE SEQUENCE [LARGE SCALE GENOMIC DNA]</scope>
    <source>
        <strain evidence="14 15">SF-57</strain>
    </source>
</reference>
<evidence type="ECO:0000256" key="9">
    <source>
        <dbReference type="ARBA" id="ARBA00034808"/>
    </source>
</evidence>
<dbReference type="InterPro" id="IPR014016">
    <property type="entry name" value="UvrD-like_ATP-bd"/>
</dbReference>
<feature type="binding site" evidence="11">
    <location>
        <begin position="38"/>
        <end position="45"/>
    </location>
    <ligand>
        <name>ATP</name>
        <dbReference type="ChEBI" id="CHEBI:30616"/>
    </ligand>
</feature>
<dbReference type="Pfam" id="PF00580">
    <property type="entry name" value="UvrD-helicase"/>
    <property type="match status" value="1"/>
</dbReference>
<evidence type="ECO:0000256" key="7">
    <source>
        <dbReference type="ARBA" id="ARBA00023235"/>
    </source>
</evidence>
<dbReference type="InterPro" id="IPR000212">
    <property type="entry name" value="DNA_helicase_UvrD/REP"/>
</dbReference>
<dbReference type="Pfam" id="PF13361">
    <property type="entry name" value="UvrD_C"/>
    <property type="match status" value="1"/>
</dbReference>
<dbReference type="Proteomes" id="UP000031972">
    <property type="component" value="Unassembled WGS sequence"/>
</dbReference>
<dbReference type="EMBL" id="JXRR01000008">
    <property type="protein sequence ID" value="KIL51191.1"/>
    <property type="molecule type" value="Genomic_DNA"/>
</dbReference>
<dbReference type="CDD" id="cd17932">
    <property type="entry name" value="DEXQc_UvrD"/>
    <property type="match status" value="1"/>
</dbReference>
<keyword evidence="4 11" id="KW-0347">Helicase</keyword>
<comment type="catalytic activity">
    <reaction evidence="8">
        <text>Couples ATP hydrolysis with the unwinding of duplex DNA by translocating in the 3'-5' direction.</text>
        <dbReference type="EC" id="5.6.2.4"/>
    </reaction>
</comment>
<dbReference type="InterPro" id="IPR014017">
    <property type="entry name" value="DNA_helicase_UvrD-like_C"/>
</dbReference>
<dbReference type="AlphaFoldDB" id="A0A0C2W3J2"/>
<keyword evidence="15" id="KW-1185">Reference proteome</keyword>
<dbReference type="GO" id="GO:0003677">
    <property type="term" value="F:DNA binding"/>
    <property type="evidence" value="ECO:0007669"/>
    <property type="project" value="UniProtKB-KW"/>
</dbReference>
<evidence type="ECO:0000313" key="15">
    <source>
        <dbReference type="Proteomes" id="UP000031972"/>
    </source>
</evidence>
<dbReference type="OrthoDB" id="9810135at2"/>
<dbReference type="PATRIC" id="fig|220754.4.peg.1091"/>
<evidence type="ECO:0000256" key="8">
    <source>
        <dbReference type="ARBA" id="ARBA00034617"/>
    </source>
</evidence>
<proteinExistence type="inferred from homology"/>
<sequence>MSAEEDFFLKKYKELNVSLNDVQKKAVLHTKGALLLLASPGSGKTTTIIMRIGYLIEVKGVSPDRIKGVTFSKASAEDMKSRFARFFPDLEPVDFSTIHSLAFSIVREHCREQGMDYQLIEGKFDPANPSANKKMLLRTIFQKLNGEAITDDQLEELASYISFIKNKLLPKEKWSTIPCEVPQAERIFRNYEETKAQNEKHLLLDYDDMLTMANEALSSNRRLLKKYQQKYSYILTDESQDTSLVQHAIIEKLVEEHGNLCVVADDDQSIYTWRAAEPQYLLDFKKVYPDAAVLMMEQNYRSTPQIVDPANRFIKRNKNRYDKNMFTKNEQGDKISIKVFPDYEDQSRYIGRELASLTNYKDAAVLYRTNSSAILLMNELDRADIPFYMKDSDQRFFSHWIVEDILNFMRLTFNDKRIDIFEQFHSKCKGYITKQQVEMLKGVPSQDSVWDKLIQHVPLKDYQIKQVKALKQTFGLMKDEAPFPVIKLIRERAGYDKALEKMSERLGFSMDHLKDILMTLEEIARKEETMKGFAARLKHLESLLKTSKFNKNQNAVTLSTLHSSKGLEFKKVYMMDLIADVIPSKSDQKESDEGNKEPMEEAARLFYVGMTRAEEHLELLSYRMRNGKATKPSLFLLNVNHIINPPEEKEEASMDVRPVPKNPNALTKVSQLEVGRSVKHRVFGRGEILGFVDEGLEIRFTKSTKKLSIEMCLTMGLLEPGEQ</sequence>
<name>A0A0C2W3J2_9BACL</name>
<dbReference type="SUPFAM" id="SSF52540">
    <property type="entry name" value="P-loop containing nucleoside triphosphate hydrolases"/>
    <property type="match status" value="1"/>
</dbReference>
<dbReference type="InterPro" id="IPR013986">
    <property type="entry name" value="DExx_box_DNA_helicase_dom_sf"/>
</dbReference>
<gene>
    <name evidence="14" type="ORF">KR50_10720</name>
</gene>
<dbReference type="Gene3D" id="1.10.486.10">
    <property type="entry name" value="PCRA, domain 4"/>
    <property type="match status" value="1"/>
</dbReference>
<dbReference type="GO" id="GO:0043138">
    <property type="term" value="F:3'-5' DNA helicase activity"/>
    <property type="evidence" value="ECO:0007669"/>
    <property type="project" value="UniProtKB-EC"/>
</dbReference>
<keyword evidence="6" id="KW-0238">DNA-binding</keyword>
<comment type="caution">
    <text evidence="14">The sequence shown here is derived from an EMBL/GenBank/DDBJ whole genome shotgun (WGS) entry which is preliminary data.</text>
</comment>
<protein>
    <recommendedName>
        <fullName evidence="9">DNA 3'-5' helicase</fullName>
        <ecNumber evidence="9">5.6.2.4</ecNumber>
    </recommendedName>
</protein>
<organism evidence="14 15">
    <name type="scientific">Jeotgalibacillus campisalis</name>
    <dbReference type="NCBI Taxonomy" id="220754"/>
    <lineage>
        <taxon>Bacteria</taxon>
        <taxon>Bacillati</taxon>
        <taxon>Bacillota</taxon>
        <taxon>Bacilli</taxon>
        <taxon>Bacillales</taxon>
        <taxon>Caryophanaceae</taxon>
        <taxon>Jeotgalibacillus</taxon>
    </lineage>
</organism>
<dbReference type="PANTHER" id="PTHR11070:SF2">
    <property type="entry name" value="ATP-DEPENDENT DNA HELICASE SRS2"/>
    <property type="match status" value="1"/>
</dbReference>
<feature type="domain" description="UvrD-like helicase C-terminal" evidence="13">
    <location>
        <begin position="304"/>
        <end position="566"/>
    </location>
</feature>
<comment type="catalytic activity">
    <reaction evidence="10">
        <text>ATP + H2O = ADP + phosphate + H(+)</text>
        <dbReference type="Rhea" id="RHEA:13065"/>
        <dbReference type="ChEBI" id="CHEBI:15377"/>
        <dbReference type="ChEBI" id="CHEBI:15378"/>
        <dbReference type="ChEBI" id="CHEBI:30616"/>
        <dbReference type="ChEBI" id="CHEBI:43474"/>
        <dbReference type="ChEBI" id="CHEBI:456216"/>
        <dbReference type="EC" id="5.6.2.4"/>
    </reaction>
</comment>
<dbReference type="RefSeq" id="WP_041055677.1">
    <property type="nucleotide sequence ID" value="NZ_JXRR01000008.1"/>
</dbReference>
<dbReference type="InterPro" id="IPR027417">
    <property type="entry name" value="P-loop_NTPase"/>
</dbReference>
<evidence type="ECO:0000256" key="4">
    <source>
        <dbReference type="ARBA" id="ARBA00022806"/>
    </source>
</evidence>
<dbReference type="GO" id="GO:0005524">
    <property type="term" value="F:ATP binding"/>
    <property type="evidence" value="ECO:0007669"/>
    <property type="project" value="UniProtKB-UniRule"/>
</dbReference>
<keyword evidence="7" id="KW-0413">Isomerase</keyword>
<evidence type="ECO:0000256" key="3">
    <source>
        <dbReference type="ARBA" id="ARBA00022801"/>
    </source>
</evidence>
<evidence type="ECO:0000256" key="1">
    <source>
        <dbReference type="ARBA" id="ARBA00009922"/>
    </source>
</evidence>
<dbReference type="PANTHER" id="PTHR11070">
    <property type="entry name" value="UVRD / RECB / PCRA DNA HELICASE FAMILY MEMBER"/>
    <property type="match status" value="1"/>
</dbReference>
<dbReference type="GO" id="GO:0016887">
    <property type="term" value="F:ATP hydrolysis activity"/>
    <property type="evidence" value="ECO:0007669"/>
    <property type="project" value="RHEA"/>
</dbReference>
<evidence type="ECO:0000256" key="2">
    <source>
        <dbReference type="ARBA" id="ARBA00022741"/>
    </source>
</evidence>
<dbReference type="Gene3D" id="1.10.10.160">
    <property type="match status" value="1"/>
</dbReference>
<accession>A0A0C2W3J2</accession>
<keyword evidence="5 11" id="KW-0067">ATP-binding</keyword>
<evidence type="ECO:0000259" key="12">
    <source>
        <dbReference type="PROSITE" id="PS51198"/>
    </source>
</evidence>
<dbReference type="Gene3D" id="3.40.50.300">
    <property type="entry name" value="P-loop containing nucleotide triphosphate hydrolases"/>
    <property type="match status" value="2"/>
</dbReference>
<evidence type="ECO:0000259" key="13">
    <source>
        <dbReference type="PROSITE" id="PS51217"/>
    </source>
</evidence>
<dbReference type="GO" id="GO:0000725">
    <property type="term" value="P:recombinational repair"/>
    <property type="evidence" value="ECO:0007669"/>
    <property type="project" value="TreeGrafter"/>
</dbReference>
<comment type="similarity">
    <text evidence="1">Belongs to the helicase family. UvrD subfamily.</text>
</comment>
<evidence type="ECO:0000313" key="14">
    <source>
        <dbReference type="EMBL" id="KIL51191.1"/>
    </source>
</evidence>
<evidence type="ECO:0000256" key="11">
    <source>
        <dbReference type="PROSITE-ProRule" id="PRU00560"/>
    </source>
</evidence>
<dbReference type="EC" id="5.6.2.4" evidence="9"/>
<evidence type="ECO:0000256" key="6">
    <source>
        <dbReference type="ARBA" id="ARBA00023125"/>
    </source>
</evidence>
<evidence type="ECO:0000256" key="10">
    <source>
        <dbReference type="ARBA" id="ARBA00048988"/>
    </source>
</evidence>
<evidence type="ECO:0000256" key="5">
    <source>
        <dbReference type="ARBA" id="ARBA00022840"/>
    </source>
</evidence>